<protein>
    <recommendedName>
        <fullName evidence="2">histidine kinase</fullName>
        <ecNumber evidence="2">2.7.13.3</ecNumber>
    </recommendedName>
</protein>
<dbReference type="Gene3D" id="2.130.10.10">
    <property type="entry name" value="YVTN repeat-like/Quinoprotein amine dehydrogenase"/>
    <property type="match status" value="2"/>
</dbReference>
<evidence type="ECO:0000259" key="12">
    <source>
        <dbReference type="PROSITE" id="PS50110"/>
    </source>
</evidence>
<name>A0ABP9CPJ9_9FLAO</name>
<evidence type="ECO:0000256" key="7">
    <source>
        <dbReference type="PROSITE-ProRule" id="PRU00169"/>
    </source>
</evidence>
<dbReference type="Pfam" id="PF12833">
    <property type="entry name" value="HTH_18"/>
    <property type="match status" value="1"/>
</dbReference>
<organism evidence="13 14">
    <name type="scientific">Litoribaculum gwangyangense</name>
    <dbReference type="NCBI Taxonomy" id="1130722"/>
    <lineage>
        <taxon>Bacteria</taxon>
        <taxon>Pseudomonadati</taxon>
        <taxon>Bacteroidota</taxon>
        <taxon>Flavobacteriia</taxon>
        <taxon>Flavobacteriales</taxon>
        <taxon>Flavobacteriaceae</taxon>
        <taxon>Litoribaculum</taxon>
    </lineage>
</organism>
<evidence type="ECO:0000256" key="1">
    <source>
        <dbReference type="ARBA" id="ARBA00000085"/>
    </source>
</evidence>
<dbReference type="SMART" id="SM00342">
    <property type="entry name" value="HTH_ARAC"/>
    <property type="match status" value="1"/>
</dbReference>
<keyword evidence="6" id="KW-0804">Transcription</keyword>
<dbReference type="Gene3D" id="1.10.287.130">
    <property type="match status" value="1"/>
</dbReference>
<dbReference type="SMART" id="SM00387">
    <property type="entry name" value="HATPase_c"/>
    <property type="match status" value="1"/>
</dbReference>
<dbReference type="InterPro" id="IPR009057">
    <property type="entry name" value="Homeodomain-like_sf"/>
</dbReference>
<dbReference type="SUPFAM" id="SSF63829">
    <property type="entry name" value="Calcium-dependent phosphotriesterase"/>
    <property type="match status" value="3"/>
</dbReference>
<feature type="domain" description="HTH araC/xylS-type" evidence="10">
    <location>
        <begin position="1257"/>
        <end position="1356"/>
    </location>
</feature>
<dbReference type="InterPro" id="IPR004358">
    <property type="entry name" value="Sig_transdc_His_kin-like_C"/>
</dbReference>
<dbReference type="InterPro" id="IPR018062">
    <property type="entry name" value="HTH_AraC-typ_CS"/>
</dbReference>
<dbReference type="PROSITE" id="PS50109">
    <property type="entry name" value="HIS_KIN"/>
    <property type="match status" value="1"/>
</dbReference>
<dbReference type="InterPro" id="IPR036097">
    <property type="entry name" value="HisK_dim/P_sf"/>
</dbReference>
<dbReference type="InterPro" id="IPR001789">
    <property type="entry name" value="Sig_transdc_resp-reg_receiver"/>
</dbReference>
<sequence>MSLNFKYFYFFLLILILKTTFSSAQESNKIYNDLKFRHYTINDGLSHTSITDINQDNKGFIWIATKYGLNRFDGIEFKNYFSDRTNSESISSDYINVLFVDNRNKLWIGTSRGLSLYNENDKFENIYFESINSINSICQDNKNNLWIGTDNGLVYFEPENGSYKFIALNLHDQKDIFSKKIDKVFMDSKGNLWVLFLQGLACLEAGSHKFKQYSFNQEAIDDPKNSGKGDIKEDGNGTIWVGSFSGLWRYNELKKSVEPFIVRNNDGDKVPVNEVRTIMTDSSNTIWVGTYSGIYKISTKDNSCSNYIHNNRNPYSLSQNSVYKIFKDYSENIWVGTWQGAVNYLDKNFDSFQHYGMFSGLSYHVVSSFAEDKNHNFWIGTERGGLNYFDAESKTFTAFKNNPNNPYSLSNDNIQDIVLDKQGNLYIATHGSGLDVYDTKSNNKFKHFKNDPYDEGSISSDWVTCLMLDSQNRLWVGTIKKGLNLFDQKTKKFIRFNPDDFSQTIYEIIEDNQQRIWVGTADGVGLVDLKSKTINSESFAILNNKISSLVTCIFQDKENNFWVATEGEGIFFIKNDFSETQQYTTQDGLASNSVVGILPDEKNNLWLSTFKGLSKFNLETRTFRNFDVSDGLQSNEFNYDAYYAAQNGELLFGGMNGFNIFNPKDIKKNLYIPPVVITDFKVKGHSVVMSKDTKNNTFHAVVNYNDIPFTLDFAALNYIQPKKNIFKYKLEGKDDQWHELDNERSLTFADANPGEYIFKLKAANNSGIWNENEASVKITILPPWWKTNFAYFIYLILTSIIIWVLYKFYKFRRNEREVLKSEKIEKEKIQEISQLKLQFFTNVSHELRTPLTLILGSLEEMTKDISRIPNDFLNHFEVLNRNSKNLLRQVNRLLDFRKNEVEKLKLNAGKGNIIHFLKESSLSFQELATHRNIEYRFKNDRESVELFYDRDKMEIIIFNLLSNAFKFTPDGGKITIKTNLIENEDGNPVYFEFLVEDTGIGIPKEKASLIFNKFYQIEPDIKHNEIQGSGIGLALVKELVDLHHGSIKINLEKNQGAEFIVSIPVGKDHLTEDEIIKDLKKGDDIASYISNERLKDEPIRHSNNSEKNVTILVVEDNFEIRQFIVKCFNEDYNILEASDGGEGLEIATHKTPDLIISDIMMPEIDGITLCGKLKKDFRTSHIPIILLTARTSLIFKDSGFETGADAYITKPFTVSHLKLRVKNLLESRKKQQEYFIRNHKVVPEAISFTSKDDEFLSKAIDVVEKNMDNSEFDSLLFGEIMGVSRSVLYKKLKGLTGQSPTEFVRMIRVKKAAQLFLQDKFTISEVIYSVGFNDLKYFRTCFRQQYKMSPSEFIQSQK</sequence>
<dbReference type="PANTHER" id="PTHR43547:SF2">
    <property type="entry name" value="HYBRID SIGNAL TRANSDUCTION HISTIDINE KINASE C"/>
    <property type="match status" value="1"/>
</dbReference>
<dbReference type="SMART" id="SM00448">
    <property type="entry name" value="REC"/>
    <property type="match status" value="1"/>
</dbReference>
<evidence type="ECO:0000313" key="14">
    <source>
        <dbReference type="Proteomes" id="UP001501433"/>
    </source>
</evidence>
<keyword evidence="3 7" id="KW-0597">Phosphoprotein</keyword>
<evidence type="ECO:0000256" key="6">
    <source>
        <dbReference type="ARBA" id="ARBA00023163"/>
    </source>
</evidence>
<dbReference type="InterPro" id="IPR011123">
    <property type="entry name" value="Y_Y_Y"/>
</dbReference>
<dbReference type="Pfam" id="PF00072">
    <property type="entry name" value="Response_reg"/>
    <property type="match status" value="1"/>
</dbReference>
<dbReference type="InterPro" id="IPR013783">
    <property type="entry name" value="Ig-like_fold"/>
</dbReference>
<dbReference type="CDD" id="cd00082">
    <property type="entry name" value="HisKA"/>
    <property type="match status" value="1"/>
</dbReference>
<evidence type="ECO:0000313" key="13">
    <source>
        <dbReference type="EMBL" id="GAA4814048.1"/>
    </source>
</evidence>
<feature type="chain" id="PRO_5047281656" description="histidine kinase" evidence="9">
    <location>
        <begin position="25"/>
        <end position="1358"/>
    </location>
</feature>
<accession>A0ABP9CPJ9</accession>
<dbReference type="PANTHER" id="PTHR43547">
    <property type="entry name" value="TWO-COMPONENT HISTIDINE KINASE"/>
    <property type="match status" value="1"/>
</dbReference>
<dbReference type="Pfam" id="PF02518">
    <property type="entry name" value="HATPase_c"/>
    <property type="match status" value="1"/>
</dbReference>
<keyword evidence="4" id="KW-0805">Transcription regulation</keyword>
<keyword evidence="14" id="KW-1185">Reference proteome</keyword>
<keyword evidence="5" id="KW-0238">DNA-binding</keyword>
<dbReference type="Pfam" id="PF07494">
    <property type="entry name" value="Reg_prop"/>
    <property type="match status" value="7"/>
</dbReference>
<dbReference type="SUPFAM" id="SSF47384">
    <property type="entry name" value="Homodimeric domain of signal transducing histidine kinase"/>
    <property type="match status" value="1"/>
</dbReference>
<dbReference type="PROSITE" id="PS50110">
    <property type="entry name" value="RESPONSE_REGULATORY"/>
    <property type="match status" value="1"/>
</dbReference>
<keyword evidence="8" id="KW-0812">Transmembrane</keyword>
<dbReference type="RefSeq" id="WP_345277049.1">
    <property type="nucleotide sequence ID" value="NZ_BAABJW010000003.1"/>
</dbReference>
<dbReference type="Gene3D" id="3.40.50.2300">
    <property type="match status" value="1"/>
</dbReference>
<evidence type="ECO:0000259" key="11">
    <source>
        <dbReference type="PROSITE" id="PS50109"/>
    </source>
</evidence>
<evidence type="ECO:0000259" key="10">
    <source>
        <dbReference type="PROSITE" id="PS01124"/>
    </source>
</evidence>
<dbReference type="InterPro" id="IPR011006">
    <property type="entry name" value="CheY-like_superfamily"/>
</dbReference>
<dbReference type="InterPro" id="IPR005467">
    <property type="entry name" value="His_kinase_dom"/>
</dbReference>
<dbReference type="CDD" id="cd17574">
    <property type="entry name" value="REC_OmpR"/>
    <property type="match status" value="1"/>
</dbReference>
<dbReference type="SUPFAM" id="SSF46689">
    <property type="entry name" value="Homeodomain-like"/>
    <property type="match status" value="1"/>
</dbReference>
<feature type="transmembrane region" description="Helical" evidence="8">
    <location>
        <begin position="789"/>
        <end position="806"/>
    </location>
</feature>
<dbReference type="PROSITE" id="PS01124">
    <property type="entry name" value="HTH_ARAC_FAMILY_2"/>
    <property type="match status" value="1"/>
</dbReference>
<comment type="caution">
    <text evidence="13">The sequence shown here is derived from an EMBL/GenBank/DDBJ whole genome shotgun (WGS) entry which is preliminary data.</text>
</comment>
<dbReference type="Gene3D" id="1.10.10.60">
    <property type="entry name" value="Homeodomain-like"/>
    <property type="match status" value="1"/>
</dbReference>
<reference evidence="14" key="1">
    <citation type="journal article" date="2019" name="Int. J. Syst. Evol. Microbiol.">
        <title>The Global Catalogue of Microorganisms (GCM) 10K type strain sequencing project: providing services to taxonomists for standard genome sequencing and annotation.</title>
        <authorList>
            <consortium name="The Broad Institute Genomics Platform"/>
            <consortium name="The Broad Institute Genome Sequencing Center for Infectious Disease"/>
            <person name="Wu L."/>
            <person name="Ma J."/>
        </authorList>
    </citation>
    <scope>NUCLEOTIDE SEQUENCE [LARGE SCALE GENOMIC DNA]</scope>
    <source>
        <strain evidence="14">JCM 18325</strain>
    </source>
</reference>
<dbReference type="InterPro" id="IPR011110">
    <property type="entry name" value="Reg_prop"/>
</dbReference>
<feature type="signal peptide" evidence="9">
    <location>
        <begin position="1"/>
        <end position="24"/>
    </location>
</feature>
<dbReference type="InterPro" id="IPR003594">
    <property type="entry name" value="HATPase_dom"/>
</dbReference>
<evidence type="ECO:0000256" key="5">
    <source>
        <dbReference type="ARBA" id="ARBA00023125"/>
    </source>
</evidence>
<evidence type="ECO:0000256" key="2">
    <source>
        <dbReference type="ARBA" id="ARBA00012438"/>
    </source>
</evidence>
<keyword evidence="8" id="KW-1133">Transmembrane helix</keyword>
<dbReference type="SUPFAM" id="SSF55874">
    <property type="entry name" value="ATPase domain of HSP90 chaperone/DNA topoisomerase II/histidine kinase"/>
    <property type="match status" value="1"/>
</dbReference>
<dbReference type="InterPro" id="IPR003661">
    <property type="entry name" value="HisK_dim/P_dom"/>
</dbReference>
<keyword evidence="8" id="KW-0472">Membrane</keyword>
<dbReference type="SUPFAM" id="SSF52172">
    <property type="entry name" value="CheY-like"/>
    <property type="match status" value="1"/>
</dbReference>
<feature type="modified residue" description="4-aspartylphosphate" evidence="7">
    <location>
        <position position="1158"/>
    </location>
</feature>
<feature type="domain" description="Response regulatory" evidence="12">
    <location>
        <begin position="1110"/>
        <end position="1225"/>
    </location>
</feature>
<dbReference type="InterPro" id="IPR036890">
    <property type="entry name" value="HATPase_C_sf"/>
</dbReference>
<proteinExistence type="predicted"/>
<dbReference type="Gene3D" id="2.60.40.10">
    <property type="entry name" value="Immunoglobulins"/>
    <property type="match status" value="1"/>
</dbReference>
<dbReference type="InterPro" id="IPR015943">
    <property type="entry name" value="WD40/YVTN_repeat-like_dom_sf"/>
</dbReference>
<dbReference type="Proteomes" id="UP001501433">
    <property type="component" value="Unassembled WGS sequence"/>
</dbReference>
<gene>
    <name evidence="13" type="ORF">GCM10023330_22260</name>
</gene>
<dbReference type="SMART" id="SM00388">
    <property type="entry name" value="HisKA"/>
    <property type="match status" value="1"/>
</dbReference>
<evidence type="ECO:0000256" key="3">
    <source>
        <dbReference type="ARBA" id="ARBA00022553"/>
    </source>
</evidence>
<dbReference type="EMBL" id="BAABJW010000003">
    <property type="protein sequence ID" value="GAA4814048.1"/>
    <property type="molecule type" value="Genomic_DNA"/>
</dbReference>
<dbReference type="EC" id="2.7.13.3" evidence="2"/>
<dbReference type="Pfam" id="PF00512">
    <property type="entry name" value="HisKA"/>
    <property type="match status" value="1"/>
</dbReference>
<dbReference type="PRINTS" id="PR00344">
    <property type="entry name" value="BCTRLSENSOR"/>
</dbReference>
<dbReference type="Pfam" id="PF07495">
    <property type="entry name" value="Y_Y_Y"/>
    <property type="match status" value="1"/>
</dbReference>
<keyword evidence="9" id="KW-0732">Signal</keyword>
<evidence type="ECO:0000256" key="8">
    <source>
        <dbReference type="SAM" id="Phobius"/>
    </source>
</evidence>
<dbReference type="Gene3D" id="3.30.565.10">
    <property type="entry name" value="Histidine kinase-like ATPase, C-terminal domain"/>
    <property type="match status" value="1"/>
</dbReference>
<dbReference type="PROSITE" id="PS00041">
    <property type="entry name" value="HTH_ARAC_FAMILY_1"/>
    <property type="match status" value="1"/>
</dbReference>
<evidence type="ECO:0000256" key="4">
    <source>
        <dbReference type="ARBA" id="ARBA00023015"/>
    </source>
</evidence>
<evidence type="ECO:0000256" key="9">
    <source>
        <dbReference type="SAM" id="SignalP"/>
    </source>
</evidence>
<feature type="domain" description="Histidine kinase" evidence="11">
    <location>
        <begin position="842"/>
        <end position="1067"/>
    </location>
</feature>
<dbReference type="InterPro" id="IPR018060">
    <property type="entry name" value="HTH_AraC"/>
</dbReference>
<comment type="catalytic activity">
    <reaction evidence="1">
        <text>ATP + protein L-histidine = ADP + protein N-phospho-L-histidine.</text>
        <dbReference type="EC" id="2.7.13.3"/>
    </reaction>
</comment>